<comment type="caution">
    <text evidence="2">The sequence shown here is derived from an EMBL/GenBank/DDBJ whole genome shotgun (WGS) entry which is preliminary data.</text>
</comment>
<proteinExistence type="predicted"/>
<gene>
    <name evidence="2" type="ORF">LG943_11890</name>
</gene>
<keyword evidence="3" id="KW-1185">Reference proteome</keyword>
<accession>A0A9X3SNA9</accession>
<dbReference type="RefSeq" id="WP_270072299.1">
    <property type="nucleotide sequence ID" value="NZ_JAJAQC010000017.1"/>
</dbReference>
<protein>
    <submittedName>
        <fullName evidence="2">Uncharacterized protein</fullName>
    </submittedName>
</protein>
<dbReference type="EMBL" id="JAJAQC010000017">
    <property type="protein sequence ID" value="MDA0565016.1"/>
    <property type="molecule type" value="Genomic_DNA"/>
</dbReference>
<organism evidence="2 3">
    <name type="scientific">Streptomonospora mangrovi</name>
    <dbReference type="NCBI Taxonomy" id="2883123"/>
    <lineage>
        <taxon>Bacteria</taxon>
        <taxon>Bacillati</taxon>
        <taxon>Actinomycetota</taxon>
        <taxon>Actinomycetes</taxon>
        <taxon>Streptosporangiales</taxon>
        <taxon>Nocardiopsidaceae</taxon>
        <taxon>Streptomonospora</taxon>
    </lineage>
</organism>
<dbReference type="Proteomes" id="UP001140076">
    <property type="component" value="Unassembled WGS sequence"/>
</dbReference>
<dbReference type="AlphaFoldDB" id="A0A9X3SNA9"/>
<feature type="signal peptide" evidence="1">
    <location>
        <begin position="1"/>
        <end position="27"/>
    </location>
</feature>
<evidence type="ECO:0000256" key="1">
    <source>
        <dbReference type="SAM" id="SignalP"/>
    </source>
</evidence>
<name>A0A9X3SNA9_9ACTN</name>
<reference evidence="2" key="1">
    <citation type="submission" date="2021-10" db="EMBL/GenBank/DDBJ databases">
        <title>Streptomonospora sp. nov., isolated from mangrove soil.</title>
        <authorList>
            <person name="Chen X."/>
            <person name="Ge X."/>
            <person name="Liu W."/>
        </authorList>
    </citation>
    <scope>NUCLEOTIDE SEQUENCE</scope>
    <source>
        <strain evidence="2">S1-112</strain>
    </source>
</reference>
<keyword evidence="1" id="KW-0732">Signal</keyword>
<sequence length="135" mass="14581">MRRLTTAAALSTAALAASLLVAAPAEAAEGSITIEVVEYDIVENSDNWLRTETIIIEDPAAGGCHPLPEQWTDTQTQIERVIAKFHNGTDVTVMITKDPCADLQGGLWLDDWFDLGAGKETDHIPQHMRSVVALG</sequence>
<feature type="chain" id="PRO_5040721158" evidence="1">
    <location>
        <begin position="28"/>
        <end position="135"/>
    </location>
</feature>
<evidence type="ECO:0000313" key="2">
    <source>
        <dbReference type="EMBL" id="MDA0565016.1"/>
    </source>
</evidence>
<evidence type="ECO:0000313" key="3">
    <source>
        <dbReference type="Proteomes" id="UP001140076"/>
    </source>
</evidence>